<feature type="signal peptide" evidence="1">
    <location>
        <begin position="1"/>
        <end position="21"/>
    </location>
</feature>
<proteinExistence type="predicted"/>
<keyword evidence="1" id="KW-0732">Signal</keyword>
<reference evidence="2 3" key="1">
    <citation type="submission" date="2019-09" db="EMBL/GenBank/DDBJ databases">
        <authorList>
            <consortium name="DOE Joint Genome Institute"/>
            <person name="Mondo S.J."/>
            <person name="Navarro-Mendoza M.I."/>
            <person name="Perez-Arques C."/>
            <person name="Panchal S."/>
            <person name="Nicolas F.E."/>
            <person name="Ganguly P."/>
            <person name="Pangilinan J."/>
            <person name="Grigoriev I."/>
            <person name="Heitman J."/>
            <person name="Sanya K."/>
            <person name="Garre V."/>
        </authorList>
    </citation>
    <scope>NUCLEOTIDE SEQUENCE [LARGE SCALE GENOMIC DNA]</scope>
    <source>
        <strain evidence="2 3">MU402</strain>
    </source>
</reference>
<comment type="caution">
    <text evidence="2">The sequence shown here is derived from an EMBL/GenBank/DDBJ whole genome shotgun (WGS) entry which is preliminary data.</text>
</comment>
<sequence length="130" mass="15571">MPMSSTLFSTFFYLCCHLAGASTRWHNKKRAALSPILLKALSIDIRWRMLAACRCKGPFHYLKSKNLKEYREEKSVMMCNSGINRLGFWFHTYTLQRHRSNGQHHTIIIMCVRDLYKQRLRYKYSDRRYA</sequence>
<dbReference type="Proteomes" id="UP000469890">
    <property type="component" value="Unassembled WGS sequence"/>
</dbReference>
<feature type="chain" id="PRO_5034292369" description="Secreted protein" evidence="1">
    <location>
        <begin position="22"/>
        <end position="130"/>
    </location>
</feature>
<organism evidence="2 3">
    <name type="scientific">Mucor circinelloides f. lusitanicus</name>
    <name type="common">Mucor racemosus var. lusitanicus</name>
    <dbReference type="NCBI Taxonomy" id="29924"/>
    <lineage>
        <taxon>Eukaryota</taxon>
        <taxon>Fungi</taxon>
        <taxon>Fungi incertae sedis</taxon>
        <taxon>Mucoromycota</taxon>
        <taxon>Mucoromycotina</taxon>
        <taxon>Mucoromycetes</taxon>
        <taxon>Mucorales</taxon>
        <taxon>Mucorineae</taxon>
        <taxon>Mucoraceae</taxon>
        <taxon>Mucor</taxon>
    </lineage>
</organism>
<evidence type="ECO:0000256" key="1">
    <source>
        <dbReference type="SAM" id="SignalP"/>
    </source>
</evidence>
<evidence type="ECO:0000313" key="2">
    <source>
        <dbReference type="EMBL" id="KAF1799252.1"/>
    </source>
</evidence>
<protein>
    <recommendedName>
        <fullName evidence="4">Secreted protein</fullName>
    </recommendedName>
</protein>
<name>A0A8H4BD38_MUCCL</name>
<evidence type="ECO:0000313" key="3">
    <source>
        <dbReference type="Proteomes" id="UP000469890"/>
    </source>
</evidence>
<gene>
    <name evidence="2" type="ORF">FB192DRAFT_1395718</name>
</gene>
<dbReference type="EMBL" id="JAAECE010000007">
    <property type="protein sequence ID" value="KAF1799252.1"/>
    <property type="molecule type" value="Genomic_DNA"/>
</dbReference>
<dbReference type="AlphaFoldDB" id="A0A8H4BD38"/>
<accession>A0A8H4BD38</accession>
<evidence type="ECO:0008006" key="4">
    <source>
        <dbReference type="Google" id="ProtNLM"/>
    </source>
</evidence>